<feature type="region of interest" description="Disordered" evidence="1">
    <location>
        <begin position="250"/>
        <end position="270"/>
    </location>
</feature>
<sequence>MTETPTENTLTVNATHHMLGDLEEKFTGPAALSPNRRMENILGYDTNLPLLKSVVFQYKRPYTVESDSDRRFSVNRDQWRTLTSLYEYNQAFFVFPEVVDATNLEHTLSRSVFIDVFGIRKNTSLVYVPENACSAGRPTGIRAKINGGRRYRVPDALVYDWETLKESVNACEYGLRFTSQGEQTDAYSTFKQRVNRLVESDIDWLVDRVSSVVERQHSGDIRIPKEQPDIDREALKSYLLRLDEEGTDLSTHGIGRSRHTMLERPEERTD</sequence>
<evidence type="ECO:0000256" key="1">
    <source>
        <dbReference type="SAM" id="MobiDB-lite"/>
    </source>
</evidence>
<dbReference type="Proteomes" id="UP001597085">
    <property type="component" value="Unassembled WGS sequence"/>
</dbReference>
<organism evidence="2 3">
    <name type="scientific">Halobellus rarus</name>
    <dbReference type="NCBI Taxonomy" id="1126237"/>
    <lineage>
        <taxon>Archaea</taxon>
        <taxon>Methanobacteriati</taxon>
        <taxon>Methanobacteriota</taxon>
        <taxon>Stenosarchaea group</taxon>
        <taxon>Halobacteria</taxon>
        <taxon>Halobacteriales</taxon>
        <taxon>Haloferacaceae</taxon>
        <taxon>Halobellus</taxon>
    </lineage>
</organism>
<name>A0ABD6CR73_9EURY</name>
<dbReference type="RefSeq" id="WP_390278360.1">
    <property type="nucleotide sequence ID" value="NZ_JBHUDK010000016.1"/>
</dbReference>
<keyword evidence="3" id="KW-1185">Reference proteome</keyword>
<dbReference type="AlphaFoldDB" id="A0ABD6CR73"/>
<reference evidence="2 3" key="1">
    <citation type="journal article" date="2019" name="Int. J. Syst. Evol. Microbiol.">
        <title>The Global Catalogue of Microorganisms (GCM) 10K type strain sequencing project: providing services to taxonomists for standard genome sequencing and annotation.</title>
        <authorList>
            <consortium name="The Broad Institute Genomics Platform"/>
            <consortium name="The Broad Institute Genome Sequencing Center for Infectious Disease"/>
            <person name="Wu L."/>
            <person name="Ma J."/>
        </authorList>
    </citation>
    <scope>NUCLEOTIDE SEQUENCE [LARGE SCALE GENOMIC DNA]</scope>
    <source>
        <strain evidence="2 3">CGMCC 1.12121</strain>
    </source>
</reference>
<feature type="compositionally biased region" description="Basic and acidic residues" evidence="1">
    <location>
        <begin position="260"/>
        <end position="270"/>
    </location>
</feature>
<comment type="caution">
    <text evidence="2">The sequence shown here is derived from an EMBL/GenBank/DDBJ whole genome shotgun (WGS) entry which is preliminary data.</text>
</comment>
<proteinExistence type="predicted"/>
<protein>
    <submittedName>
        <fullName evidence="2">Uncharacterized protein</fullName>
    </submittedName>
</protein>
<evidence type="ECO:0000313" key="2">
    <source>
        <dbReference type="EMBL" id="MFD1600646.1"/>
    </source>
</evidence>
<evidence type="ECO:0000313" key="3">
    <source>
        <dbReference type="Proteomes" id="UP001597085"/>
    </source>
</evidence>
<accession>A0ABD6CR73</accession>
<dbReference type="EMBL" id="JBHUDK010000016">
    <property type="protein sequence ID" value="MFD1600646.1"/>
    <property type="molecule type" value="Genomic_DNA"/>
</dbReference>
<gene>
    <name evidence="2" type="ORF">ACFSBX_17035</name>
</gene>